<dbReference type="GO" id="GO:0102559">
    <property type="term" value="F:peptide chain release factor N(5)-glutamine methyltransferase activity"/>
    <property type="evidence" value="ECO:0007669"/>
    <property type="project" value="UniProtKB-EC"/>
</dbReference>
<dbReference type="InterPro" id="IPR050320">
    <property type="entry name" value="N5-glutamine_MTase"/>
</dbReference>
<feature type="domain" description="Release factor glutamine methyltransferase N-terminal" evidence="7">
    <location>
        <begin position="6"/>
        <end position="76"/>
    </location>
</feature>
<dbReference type="EC" id="2.1.1.297" evidence="5"/>
<gene>
    <name evidence="5" type="primary">prmC</name>
    <name evidence="8" type="ORF">PEB0149_007540</name>
</gene>
<dbReference type="Gene3D" id="1.10.8.10">
    <property type="entry name" value="DNA helicase RuvA subunit, C-terminal domain"/>
    <property type="match status" value="1"/>
</dbReference>
<proteinExistence type="inferred from homology"/>
<dbReference type="NCBIfam" id="TIGR00536">
    <property type="entry name" value="hemK_fam"/>
    <property type="match status" value="1"/>
</dbReference>
<keyword evidence="3 5" id="KW-0949">S-adenosyl-L-methionine</keyword>
<feature type="binding site" evidence="5">
    <location>
        <position position="180"/>
    </location>
    <ligand>
        <name>S-adenosyl-L-methionine</name>
        <dbReference type="ChEBI" id="CHEBI:59789"/>
    </ligand>
</feature>
<dbReference type="HAMAP" id="MF_02126">
    <property type="entry name" value="RF_methyltr_PrmC"/>
    <property type="match status" value="1"/>
</dbReference>
<evidence type="ECO:0000259" key="6">
    <source>
        <dbReference type="Pfam" id="PF05175"/>
    </source>
</evidence>
<dbReference type="InterPro" id="IPR029063">
    <property type="entry name" value="SAM-dependent_MTases_sf"/>
</dbReference>
<dbReference type="SUPFAM" id="SSF53335">
    <property type="entry name" value="S-adenosyl-L-methionine-dependent methyltransferases"/>
    <property type="match status" value="1"/>
</dbReference>
<dbReference type="Proteomes" id="UP000187344">
    <property type="component" value="Unassembled WGS sequence"/>
</dbReference>
<dbReference type="Pfam" id="PF05175">
    <property type="entry name" value="MTS"/>
    <property type="match status" value="1"/>
</dbReference>
<dbReference type="PROSITE" id="PS00092">
    <property type="entry name" value="N6_MTASE"/>
    <property type="match status" value="1"/>
</dbReference>
<evidence type="ECO:0000313" key="9">
    <source>
        <dbReference type="Proteomes" id="UP000187344"/>
    </source>
</evidence>
<dbReference type="Gene3D" id="3.40.50.150">
    <property type="entry name" value="Vaccinia Virus protein VP39"/>
    <property type="match status" value="1"/>
</dbReference>
<comment type="function">
    <text evidence="5">Methylates the class 1 translation termination release factors RF1/PrfA and RF2/PrfB on the glutamine residue of the universally conserved GGQ motif.</text>
</comment>
<evidence type="ECO:0000256" key="1">
    <source>
        <dbReference type="ARBA" id="ARBA00022603"/>
    </source>
</evidence>
<dbReference type="InterPro" id="IPR019874">
    <property type="entry name" value="RF_methyltr_PrmC"/>
</dbReference>
<organism evidence="8 9">
    <name type="scientific">Bartonella apis</name>
    <dbReference type="NCBI Taxonomy" id="1686310"/>
    <lineage>
        <taxon>Bacteria</taxon>
        <taxon>Pseudomonadati</taxon>
        <taxon>Pseudomonadota</taxon>
        <taxon>Alphaproteobacteria</taxon>
        <taxon>Hyphomicrobiales</taxon>
        <taxon>Bartonellaceae</taxon>
        <taxon>Bartonella</taxon>
    </lineage>
</organism>
<protein>
    <recommendedName>
        <fullName evidence="5">Release factor glutamine methyltransferase</fullName>
        <shortName evidence="5">RF MTase</shortName>
        <ecNumber evidence="5">2.1.1.297</ecNumber>
    </recommendedName>
    <alternativeName>
        <fullName evidence="5">N5-glutamine methyltransferase PrmC</fullName>
    </alternativeName>
    <alternativeName>
        <fullName evidence="5">Protein-(glutamine-N5) MTase PrmC</fullName>
    </alternativeName>
    <alternativeName>
        <fullName evidence="5">Protein-glutamine N-methyltransferase PrmC</fullName>
    </alternativeName>
</protein>
<dbReference type="Pfam" id="PF17827">
    <property type="entry name" value="PrmC_N"/>
    <property type="match status" value="1"/>
</dbReference>
<dbReference type="AlphaFoldDB" id="A0A1R0F8N3"/>
<dbReference type="CDD" id="cd02440">
    <property type="entry name" value="AdoMet_MTases"/>
    <property type="match status" value="1"/>
</dbReference>
<keyword evidence="1 5" id="KW-0489">Methyltransferase</keyword>
<accession>A0A1R0F8N3</accession>
<comment type="caution">
    <text evidence="8">The sequence shown here is derived from an EMBL/GenBank/DDBJ whole genome shotgun (WGS) entry which is preliminary data.</text>
</comment>
<feature type="binding site" evidence="5">
    <location>
        <begin position="128"/>
        <end position="132"/>
    </location>
    <ligand>
        <name>S-adenosyl-L-methionine</name>
        <dbReference type="ChEBI" id="CHEBI:59789"/>
    </ligand>
</feature>
<keyword evidence="9" id="KW-1185">Reference proteome</keyword>
<dbReference type="NCBIfam" id="TIGR03534">
    <property type="entry name" value="RF_mod_PrmC"/>
    <property type="match status" value="1"/>
</dbReference>
<evidence type="ECO:0000256" key="2">
    <source>
        <dbReference type="ARBA" id="ARBA00022679"/>
    </source>
</evidence>
<dbReference type="InterPro" id="IPR002052">
    <property type="entry name" value="DNA_methylase_N6_adenine_CS"/>
</dbReference>
<dbReference type="GO" id="GO:0003676">
    <property type="term" value="F:nucleic acid binding"/>
    <property type="evidence" value="ECO:0007669"/>
    <property type="project" value="InterPro"/>
</dbReference>
<evidence type="ECO:0000313" key="8">
    <source>
        <dbReference type="EMBL" id="OLY43328.1"/>
    </source>
</evidence>
<keyword evidence="2 5" id="KW-0808">Transferase</keyword>
<evidence type="ECO:0000259" key="7">
    <source>
        <dbReference type="Pfam" id="PF17827"/>
    </source>
</evidence>
<feature type="binding site" evidence="5">
    <location>
        <begin position="194"/>
        <end position="197"/>
    </location>
    <ligand>
        <name>substrate</name>
    </ligand>
</feature>
<reference evidence="8 9" key="1">
    <citation type="submission" date="2016-12" db="EMBL/GenBank/DDBJ databases">
        <title>Comparative genomics of Bartonella apis.</title>
        <authorList>
            <person name="Engel P."/>
        </authorList>
    </citation>
    <scope>NUCLEOTIDE SEQUENCE [LARGE SCALE GENOMIC DNA]</scope>
    <source>
        <strain evidence="8 9">PEB0149</strain>
    </source>
</reference>
<dbReference type="PANTHER" id="PTHR18895:SF74">
    <property type="entry name" value="MTRF1L RELEASE FACTOR GLUTAMINE METHYLTRANSFERASE"/>
    <property type="match status" value="1"/>
</dbReference>
<dbReference type="PANTHER" id="PTHR18895">
    <property type="entry name" value="HEMK METHYLTRANSFERASE"/>
    <property type="match status" value="1"/>
</dbReference>
<dbReference type="GO" id="GO:0032259">
    <property type="term" value="P:methylation"/>
    <property type="evidence" value="ECO:0007669"/>
    <property type="project" value="UniProtKB-KW"/>
</dbReference>
<dbReference type="RefSeq" id="WP_075870205.1">
    <property type="nucleotide sequence ID" value="NZ_CALYQA010000001.1"/>
</dbReference>
<evidence type="ECO:0000256" key="3">
    <source>
        <dbReference type="ARBA" id="ARBA00022691"/>
    </source>
</evidence>
<name>A0A1R0F8N3_9HYPH</name>
<sequence length="286" mass="31897">MVSLSDVLKKTRKLFRNRKLDNADLDARLLVEFFTSTTRKDEILNTDFQVSEDALQRLDKAIVERLNGKPVYRIIGKREFYGIEFHLSADTLEPRDDTEALVDLVLPEIRSIADRADRHEEAEIVDMGTGTGAIAIALLANVDGLKATAVDISEDALKTASLNAESARVADRFSSLKSDWFSGLSGEFDMIISNPPYIPESEISTLATEVKKYDPLRALSGGKDGLQFYRKLAEESRPFLKPHGMIAVEIGKGQEKDVIALFSENGFELKKTRKDLNGILRALLFC</sequence>
<comment type="similarity">
    <text evidence="5">Belongs to the protein N5-glutamine methyltransferase family. PrmC subfamily.</text>
</comment>
<dbReference type="EMBL" id="LXYT01000002">
    <property type="protein sequence ID" value="OLY43328.1"/>
    <property type="molecule type" value="Genomic_DNA"/>
</dbReference>
<feature type="domain" description="Methyltransferase small" evidence="6">
    <location>
        <begin position="119"/>
        <end position="204"/>
    </location>
</feature>
<evidence type="ECO:0000256" key="5">
    <source>
        <dbReference type="HAMAP-Rule" id="MF_02126"/>
    </source>
</evidence>
<evidence type="ECO:0000256" key="4">
    <source>
        <dbReference type="ARBA" id="ARBA00048391"/>
    </source>
</evidence>
<dbReference type="InterPro" id="IPR007848">
    <property type="entry name" value="Small_mtfrase_dom"/>
</dbReference>
<feature type="binding site" evidence="5">
    <location>
        <position position="151"/>
    </location>
    <ligand>
        <name>S-adenosyl-L-methionine</name>
        <dbReference type="ChEBI" id="CHEBI:59789"/>
    </ligand>
</feature>
<comment type="catalytic activity">
    <reaction evidence="4 5">
        <text>L-glutaminyl-[peptide chain release factor] + S-adenosyl-L-methionine = N(5)-methyl-L-glutaminyl-[peptide chain release factor] + S-adenosyl-L-homocysteine + H(+)</text>
        <dbReference type="Rhea" id="RHEA:42896"/>
        <dbReference type="Rhea" id="RHEA-COMP:10271"/>
        <dbReference type="Rhea" id="RHEA-COMP:10272"/>
        <dbReference type="ChEBI" id="CHEBI:15378"/>
        <dbReference type="ChEBI" id="CHEBI:30011"/>
        <dbReference type="ChEBI" id="CHEBI:57856"/>
        <dbReference type="ChEBI" id="CHEBI:59789"/>
        <dbReference type="ChEBI" id="CHEBI:61891"/>
        <dbReference type="EC" id="2.1.1.297"/>
    </reaction>
</comment>
<dbReference type="InterPro" id="IPR004556">
    <property type="entry name" value="HemK-like"/>
</dbReference>
<dbReference type="InterPro" id="IPR040758">
    <property type="entry name" value="PrmC_N"/>
</dbReference>
<feature type="binding site" evidence="5">
    <location>
        <position position="194"/>
    </location>
    <ligand>
        <name>S-adenosyl-L-methionine</name>
        <dbReference type="ChEBI" id="CHEBI:59789"/>
    </ligand>
</feature>